<evidence type="ECO:0000313" key="2">
    <source>
        <dbReference type="Proteomes" id="UP001302812"/>
    </source>
</evidence>
<reference evidence="1" key="1">
    <citation type="journal article" date="2023" name="Mol. Phylogenet. Evol.">
        <title>Genome-scale phylogeny and comparative genomics of the fungal order Sordariales.</title>
        <authorList>
            <person name="Hensen N."/>
            <person name="Bonometti L."/>
            <person name="Westerberg I."/>
            <person name="Brannstrom I.O."/>
            <person name="Guillou S."/>
            <person name="Cros-Aarteil S."/>
            <person name="Calhoun S."/>
            <person name="Haridas S."/>
            <person name="Kuo A."/>
            <person name="Mondo S."/>
            <person name="Pangilinan J."/>
            <person name="Riley R."/>
            <person name="LaButti K."/>
            <person name="Andreopoulos B."/>
            <person name="Lipzen A."/>
            <person name="Chen C."/>
            <person name="Yan M."/>
            <person name="Daum C."/>
            <person name="Ng V."/>
            <person name="Clum A."/>
            <person name="Steindorff A."/>
            <person name="Ohm R.A."/>
            <person name="Martin F."/>
            <person name="Silar P."/>
            <person name="Natvig D.O."/>
            <person name="Lalanne C."/>
            <person name="Gautier V."/>
            <person name="Ament-Velasquez S.L."/>
            <person name="Kruys A."/>
            <person name="Hutchinson M.I."/>
            <person name="Powell A.J."/>
            <person name="Barry K."/>
            <person name="Miller A.N."/>
            <person name="Grigoriev I.V."/>
            <person name="Debuchy R."/>
            <person name="Gladieux P."/>
            <person name="Hiltunen Thoren M."/>
            <person name="Johannesson H."/>
        </authorList>
    </citation>
    <scope>NUCLEOTIDE SEQUENCE</scope>
    <source>
        <strain evidence="1">CBS 508.74</strain>
    </source>
</reference>
<keyword evidence="2" id="KW-1185">Reference proteome</keyword>
<sequence>MDSLPECSIDFLVDSSSSTSTIITLEFSHLIYARLYERFLRRAKRPFEYTTATRSKKIFITLPTTTEPLPTLIREDGTCIFNNDSDAKKWEESTGLWRTDSLAKIRRYCILLDWITPVSFSEMMGFSSREMMEEAEGLSESA</sequence>
<comment type="caution">
    <text evidence="1">The sequence shown here is derived from an EMBL/GenBank/DDBJ whole genome shotgun (WGS) entry which is preliminary data.</text>
</comment>
<name>A0AAN6QBV5_9PEZI</name>
<dbReference type="RefSeq" id="XP_064664933.1">
    <property type="nucleotide sequence ID" value="XM_064809921.1"/>
</dbReference>
<protein>
    <submittedName>
        <fullName evidence="1">Uncharacterized protein</fullName>
    </submittedName>
</protein>
<dbReference type="AlphaFoldDB" id="A0AAN6QBV5"/>
<dbReference type="EMBL" id="MU853375">
    <property type="protein sequence ID" value="KAK4107363.1"/>
    <property type="molecule type" value="Genomic_DNA"/>
</dbReference>
<organism evidence="1 2">
    <name type="scientific">Canariomyces notabilis</name>
    <dbReference type="NCBI Taxonomy" id="2074819"/>
    <lineage>
        <taxon>Eukaryota</taxon>
        <taxon>Fungi</taxon>
        <taxon>Dikarya</taxon>
        <taxon>Ascomycota</taxon>
        <taxon>Pezizomycotina</taxon>
        <taxon>Sordariomycetes</taxon>
        <taxon>Sordariomycetidae</taxon>
        <taxon>Sordariales</taxon>
        <taxon>Chaetomiaceae</taxon>
        <taxon>Canariomyces</taxon>
    </lineage>
</organism>
<dbReference type="GeneID" id="89934045"/>
<gene>
    <name evidence="1" type="ORF">N656DRAFT_514242</name>
</gene>
<accession>A0AAN6QBV5</accession>
<proteinExistence type="predicted"/>
<dbReference type="Proteomes" id="UP001302812">
    <property type="component" value="Unassembled WGS sequence"/>
</dbReference>
<reference evidence="1" key="2">
    <citation type="submission" date="2023-05" db="EMBL/GenBank/DDBJ databases">
        <authorList>
            <consortium name="Lawrence Berkeley National Laboratory"/>
            <person name="Steindorff A."/>
            <person name="Hensen N."/>
            <person name="Bonometti L."/>
            <person name="Westerberg I."/>
            <person name="Brannstrom I.O."/>
            <person name="Guillou S."/>
            <person name="Cros-Aarteil S."/>
            <person name="Calhoun S."/>
            <person name="Haridas S."/>
            <person name="Kuo A."/>
            <person name="Mondo S."/>
            <person name="Pangilinan J."/>
            <person name="Riley R."/>
            <person name="Labutti K."/>
            <person name="Andreopoulos B."/>
            <person name="Lipzen A."/>
            <person name="Chen C."/>
            <person name="Yanf M."/>
            <person name="Daum C."/>
            <person name="Ng V."/>
            <person name="Clum A."/>
            <person name="Ohm R."/>
            <person name="Martin F."/>
            <person name="Silar P."/>
            <person name="Natvig D."/>
            <person name="Lalanne C."/>
            <person name="Gautier V."/>
            <person name="Ament-Velasquez S.L."/>
            <person name="Kruys A."/>
            <person name="Hutchinson M.I."/>
            <person name="Powell A.J."/>
            <person name="Barry K."/>
            <person name="Miller A.N."/>
            <person name="Grigoriev I.V."/>
            <person name="Debuchy R."/>
            <person name="Gladieux P."/>
            <person name="Thoren M.H."/>
            <person name="Johannesson H."/>
        </authorList>
    </citation>
    <scope>NUCLEOTIDE SEQUENCE</scope>
    <source>
        <strain evidence="1">CBS 508.74</strain>
    </source>
</reference>
<evidence type="ECO:0000313" key="1">
    <source>
        <dbReference type="EMBL" id="KAK4107363.1"/>
    </source>
</evidence>